<evidence type="ECO:0000256" key="7">
    <source>
        <dbReference type="ARBA" id="ARBA00023284"/>
    </source>
</evidence>
<dbReference type="GO" id="GO:0034976">
    <property type="term" value="P:response to endoplasmic reticulum stress"/>
    <property type="evidence" value="ECO:0007669"/>
    <property type="project" value="TreeGrafter"/>
</dbReference>
<comment type="caution">
    <text evidence="8">The sequence shown here is derived from an EMBL/GenBank/DDBJ whole genome shotgun (WGS) entry which is preliminary data.</text>
</comment>
<dbReference type="InterPro" id="IPR036249">
    <property type="entry name" value="Thioredoxin-like_sf"/>
</dbReference>
<name>A0AAI8VW14_9PEZI</name>
<keyword evidence="6" id="KW-0413">Isomerase</keyword>
<proteinExistence type="inferred from homology"/>
<dbReference type="PANTHER" id="PTHR18929:SF132">
    <property type="entry name" value="PROTEIN DISULFIDE-ISOMERASE A3"/>
    <property type="match status" value="1"/>
</dbReference>
<accession>A0AAI8VW14</accession>
<dbReference type="GO" id="GO:0005788">
    <property type="term" value="C:endoplasmic reticulum lumen"/>
    <property type="evidence" value="ECO:0007669"/>
    <property type="project" value="UniProtKB-SubCell"/>
</dbReference>
<dbReference type="CDD" id="cd02961">
    <property type="entry name" value="PDI_a_family"/>
    <property type="match status" value="1"/>
</dbReference>
<evidence type="ECO:0000256" key="4">
    <source>
        <dbReference type="ARBA" id="ARBA00012723"/>
    </source>
</evidence>
<dbReference type="Pfam" id="PF13848">
    <property type="entry name" value="Thioredoxin_6"/>
    <property type="match status" value="1"/>
</dbReference>
<evidence type="ECO:0000256" key="5">
    <source>
        <dbReference type="ARBA" id="ARBA00022824"/>
    </source>
</evidence>
<dbReference type="Gene3D" id="3.40.30.10">
    <property type="entry name" value="Glutaredoxin"/>
    <property type="match status" value="2"/>
</dbReference>
<comment type="similarity">
    <text evidence="3">Belongs to the protein disulfide isomerase family.</text>
</comment>
<protein>
    <recommendedName>
        <fullName evidence="4">protein disulfide-isomerase</fullName>
        <ecNumber evidence="4">5.3.4.1</ecNumber>
    </recommendedName>
</protein>
<keyword evidence="7" id="KW-0676">Redox-active center</keyword>
<keyword evidence="5" id="KW-0256">Endoplasmic reticulum</keyword>
<dbReference type="Proteomes" id="UP001295740">
    <property type="component" value="Unassembled WGS sequence"/>
</dbReference>
<dbReference type="AlphaFoldDB" id="A0AAI8VW14"/>
<evidence type="ECO:0000313" key="8">
    <source>
        <dbReference type="EMBL" id="CAJ2512114.1"/>
    </source>
</evidence>
<dbReference type="GO" id="GO:0006457">
    <property type="term" value="P:protein folding"/>
    <property type="evidence" value="ECO:0007669"/>
    <property type="project" value="TreeGrafter"/>
</dbReference>
<comment type="catalytic activity">
    <reaction evidence="1">
        <text>Catalyzes the rearrangement of -S-S- bonds in proteins.</text>
        <dbReference type="EC" id="5.3.4.1"/>
    </reaction>
</comment>
<reference evidence="8" key="1">
    <citation type="submission" date="2023-10" db="EMBL/GenBank/DDBJ databases">
        <authorList>
            <person name="Hackl T."/>
        </authorList>
    </citation>
    <scope>NUCLEOTIDE SEQUENCE</scope>
</reference>
<dbReference type="EC" id="5.3.4.1" evidence="4"/>
<gene>
    <name evidence="8" type="ORF">KHLLAP_LOCUS12582</name>
</gene>
<evidence type="ECO:0000256" key="3">
    <source>
        <dbReference type="ARBA" id="ARBA00006347"/>
    </source>
</evidence>
<dbReference type="GO" id="GO:0003756">
    <property type="term" value="F:protein disulfide isomerase activity"/>
    <property type="evidence" value="ECO:0007669"/>
    <property type="project" value="UniProtKB-EC"/>
</dbReference>
<evidence type="ECO:0000256" key="1">
    <source>
        <dbReference type="ARBA" id="ARBA00001182"/>
    </source>
</evidence>
<dbReference type="CDD" id="cd02982">
    <property type="entry name" value="PDI_b'_family"/>
    <property type="match status" value="1"/>
</dbReference>
<evidence type="ECO:0000313" key="9">
    <source>
        <dbReference type="Proteomes" id="UP001295740"/>
    </source>
</evidence>
<organism evidence="8 9">
    <name type="scientific">Anthostomella pinea</name>
    <dbReference type="NCBI Taxonomy" id="933095"/>
    <lineage>
        <taxon>Eukaryota</taxon>
        <taxon>Fungi</taxon>
        <taxon>Dikarya</taxon>
        <taxon>Ascomycota</taxon>
        <taxon>Pezizomycotina</taxon>
        <taxon>Sordariomycetes</taxon>
        <taxon>Xylariomycetidae</taxon>
        <taxon>Xylariales</taxon>
        <taxon>Xylariaceae</taxon>
        <taxon>Anthostomella</taxon>
    </lineage>
</organism>
<sequence>MSFDELWRGITVCWLRVSALDDLKKDWEGMANLLIHSLALVVETNLRPASQTLELEWAPLAETEEALMSIDCVTEAALCNEHEIVSYPALRFFDGHANMSPYRGPRRASAITSFLKRAARPTVTALSEKKIARFPSTDDIVFVAHLNPQDEHVTKAYKTIASQYRDRSSFGSIETEGRTTIECYNNKDELKTTISDFTAIDALPKFVESCMAPLIGEFTRANEMKYLQSGKSLVYYFATASKEREAFVDSMRTVAKTYKEYLSFVTVDANEYADMTAPLGLASGAFPGLSVQNPMLGQVFPYPPHAKITSESVGAFVMDIVQGKVKPWDGQSAAGSGGPHDEL</sequence>
<evidence type="ECO:0000256" key="2">
    <source>
        <dbReference type="ARBA" id="ARBA00004319"/>
    </source>
</evidence>
<comment type="subcellular location">
    <subcellularLocation>
        <location evidence="2">Endoplasmic reticulum lumen</location>
    </subcellularLocation>
</comment>
<keyword evidence="9" id="KW-1185">Reference proteome</keyword>
<evidence type="ECO:0000256" key="6">
    <source>
        <dbReference type="ARBA" id="ARBA00023235"/>
    </source>
</evidence>
<dbReference type="EMBL" id="CAUWAG010000018">
    <property type="protein sequence ID" value="CAJ2512114.1"/>
    <property type="molecule type" value="Genomic_DNA"/>
</dbReference>
<dbReference type="SUPFAM" id="SSF52833">
    <property type="entry name" value="Thioredoxin-like"/>
    <property type="match status" value="3"/>
</dbReference>
<dbReference type="PANTHER" id="PTHR18929">
    <property type="entry name" value="PROTEIN DISULFIDE ISOMERASE"/>
    <property type="match status" value="1"/>
</dbReference>